<dbReference type="PANTHER" id="PTHR16105:SF0">
    <property type="entry name" value="RNA-BINDING REGION-CONTAINING PROTEIN 3"/>
    <property type="match status" value="1"/>
</dbReference>
<dbReference type="InterPro" id="IPR045164">
    <property type="entry name" value="RBM41/RNPC3"/>
</dbReference>
<dbReference type="Pfam" id="PF00076">
    <property type="entry name" value="RRM_1"/>
    <property type="match status" value="2"/>
</dbReference>
<keyword evidence="9" id="KW-1185">Reference proteome</keyword>
<dbReference type="PANTHER" id="PTHR16105">
    <property type="entry name" value="RNA-BINDING REGION-CONTAINING PROTEIN 3"/>
    <property type="match status" value="1"/>
</dbReference>
<evidence type="ECO:0000256" key="5">
    <source>
        <dbReference type="ARBA" id="ARBA00023242"/>
    </source>
</evidence>
<evidence type="ECO:0000256" key="1">
    <source>
        <dbReference type="ARBA" id="ARBA00004123"/>
    </source>
</evidence>
<name>A0AA39F3H3_MICHY</name>
<gene>
    <name evidence="8" type="ORF">PV327_008607</name>
</gene>
<feature type="domain" description="RRM" evidence="7">
    <location>
        <begin position="8"/>
        <end position="82"/>
    </location>
</feature>
<evidence type="ECO:0000256" key="4">
    <source>
        <dbReference type="ARBA" id="ARBA00022884"/>
    </source>
</evidence>
<dbReference type="GO" id="GO:0097157">
    <property type="term" value="F:pre-mRNA intronic binding"/>
    <property type="evidence" value="ECO:0007669"/>
    <property type="project" value="TreeGrafter"/>
</dbReference>
<dbReference type="FunFam" id="3.30.70.330:FF:000207">
    <property type="entry name" value="RNA-binding region (RNP1, RRM)-containing 3"/>
    <property type="match status" value="1"/>
</dbReference>
<dbReference type="GO" id="GO:0030626">
    <property type="term" value="F:U12 snRNA binding"/>
    <property type="evidence" value="ECO:0007669"/>
    <property type="project" value="TreeGrafter"/>
</dbReference>
<evidence type="ECO:0000256" key="2">
    <source>
        <dbReference type="ARBA" id="ARBA00020364"/>
    </source>
</evidence>
<dbReference type="SUPFAM" id="SSF54928">
    <property type="entry name" value="RNA-binding domain, RBD"/>
    <property type="match status" value="2"/>
</dbReference>
<protein>
    <recommendedName>
        <fullName evidence="2">RNA-binding region-containing protein 3</fullName>
    </recommendedName>
</protein>
<evidence type="ECO:0000256" key="3">
    <source>
        <dbReference type="ARBA" id="ARBA00022737"/>
    </source>
</evidence>
<evidence type="ECO:0000313" key="9">
    <source>
        <dbReference type="Proteomes" id="UP001168972"/>
    </source>
</evidence>
<dbReference type="Gene3D" id="3.30.70.330">
    <property type="match status" value="2"/>
</dbReference>
<proteinExistence type="predicted"/>
<evidence type="ECO:0000256" key="6">
    <source>
        <dbReference type="PROSITE-ProRule" id="PRU00176"/>
    </source>
</evidence>
<keyword evidence="5" id="KW-0539">Nucleus</keyword>
<dbReference type="InterPro" id="IPR012677">
    <property type="entry name" value="Nucleotide-bd_a/b_plait_sf"/>
</dbReference>
<comment type="subcellular location">
    <subcellularLocation>
        <location evidence="1">Nucleus</location>
    </subcellularLocation>
</comment>
<dbReference type="GO" id="GO:0005689">
    <property type="term" value="C:U12-type spliceosomal complex"/>
    <property type="evidence" value="ECO:0007669"/>
    <property type="project" value="TreeGrafter"/>
</dbReference>
<dbReference type="GO" id="GO:0000398">
    <property type="term" value="P:mRNA splicing, via spliceosome"/>
    <property type="evidence" value="ECO:0007669"/>
    <property type="project" value="TreeGrafter"/>
</dbReference>
<reference evidence="8" key="2">
    <citation type="submission" date="2023-03" db="EMBL/GenBank/DDBJ databases">
        <authorList>
            <person name="Inwood S.N."/>
            <person name="Skelly J.G."/>
            <person name="Guhlin J."/>
            <person name="Harrop T.W.R."/>
            <person name="Goldson S.G."/>
            <person name="Dearden P.K."/>
        </authorList>
    </citation>
    <scope>NUCLEOTIDE SEQUENCE</scope>
    <source>
        <strain evidence="8">Lincoln</strain>
        <tissue evidence="8">Whole body</tissue>
    </source>
</reference>
<accession>A0AA39F3H3</accession>
<keyword evidence="4 6" id="KW-0694">RNA-binding</keyword>
<organism evidence="8 9">
    <name type="scientific">Microctonus hyperodae</name>
    <name type="common">Parasitoid wasp</name>
    <dbReference type="NCBI Taxonomy" id="165561"/>
    <lineage>
        <taxon>Eukaryota</taxon>
        <taxon>Metazoa</taxon>
        <taxon>Ecdysozoa</taxon>
        <taxon>Arthropoda</taxon>
        <taxon>Hexapoda</taxon>
        <taxon>Insecta</taxon>
        <taxon>Pterygota</taxon>
        <taxon>Neoptera</taxon>
        <taxon>Endopterygota</taxon>
        <taxon>Hymenoptera</taxon>
        <taxon>Apocrita</taxon>
        <taxon>Ichneumonoidea</taxon>
        <taxon>Braconidae</taxon>
        <taxon>Euphorinae</taxon>
        <taxon>Microctonus</taxon>
    </lineage>
</organism>
<comment type="caution">
    <text evidence="8">The sequence shown here is derived from an EMBL/GenBank/DDBJ whole genome shotgun (WGS) entry which is preliminary data.</text>
</comment>
<dbReference type="InterPro" id="IPR000504">
    <property type="entry name" value="RRM_dom"/>
</dbReference>
<sequence length="481" mass="55534">MSSPSACDTLRVLHLPPYLSDEKRNELFSKYGATNTKTIRKSEKYTTTFVKFPTKEIATKAFLQLHQLEVKGHHLSIEFAKKSLSELTDSGTIKSETINEGDKTDTANTAYFQAFIKKLNAWTSNYAFSQPPPPNLTYKYPLPTRNTLLRIAIQLVREPAFYTQVLHLMNKMNLPPPFEELEAEFPTLKEVYDIEKYRDIFGKMNIEKGESLNDYNLFNEETYDIEEQAEDDNEEESEMESDIEDENKPKEIIPVKRKLSQSKKRIKIPKFVNPTKQMTSTTLPQKIIRPEDMFEPVQREEIKNLKIELKTVKKFVESEEADIEKNASILDEGGFGLMFPAKKDGDDEANNEKPETSEKIKEFITSEELAANRISANDQRLLPVFKQYHPGKPSCRLYIKNLAKQVEVNDLHYIYRRYIVPSLENSESQYDVRLMQDGRMKGQAFITFQNMGQAQLALNDTNGFILKDKPMVVQFAKPTKS</sequence>
<dbReference type="Proteomes" id="UP001168972">
    <property type="component" value="Unassembled WGS sequence"/>
</dbReference>
<evidence type="ECO:0000313" key="8">
    <source>
        <dbReference type="EMBL" id="KAK0162255.1"/>
    </source>
</evidence>
<keyword evidence="3" id="KW-0677">Repeat</keyword>
<feature type="domain" description="RRM" evidence="7">
    <location>
        <begin position="395"/>
        <end position="478"/>
    </location>
</feature>
<dbReference type="Gene3D" id="6.10.250.610">
    <property type="match status" value="1"/>
</dbReference>
<reference evidence="8" key="1">
    <citation type="journal article" date="2023" name="bioRxiv">
        <title>Scaffold-level genome assemblies of two parasitoid biocontrol wasps reveal the parthenogenesis mechanism and an associated novel virus.</title>
        <authorList>
            <person name="Inwood S."/>
            <person name="Skelly J."/>
            <person name="Guhlin J."/>
            <person name="Harrop T."/>
            <person name="Goldson S."/>
            <person name="Dearden P."/>
        </authorList>
    </citation>
    <scope>NUCLEOTIDE SEQUENCE</scope>
    <source>
        <strain evidence="8">Lincoln</strain>
        <tissue evidence="8">Whole body</tissue>
    </source>
</reference>
<evidence type="ECO:0000259" key="7">
    <source>
        <dbReference type="PROSITE" id="PS50102"/>
    </source>
</evidence>
<dbReference type="EMBL" id="JAQQBR010001834">
    <property type="protein sequence ID" value="KAK0162255.1"/>
    <property type="molecule type" value="Genomic_DNA"/>
</dbReference>
<dbReference type="AlphaFoldDB" id="A0AA39F3H3"/>
<dbReference type="SMART" id="SM00360">
    <property type="entry name" value="RRM"/>
    <property type="match status" value="2"/>
</dbReference>
<dbReference type="PROSITE" id="PS50102">
    <property type="entry name" value="RRM"/>
    <property type="match status" value="2"/>
</dbReference>
<dbReference type="InterPro" id="IPR035979">
    <property type="entry name" value="RBD_domain_sf"/>
</dbReference>
<dbReference type="CDD" id="cd12239">
    <property type="entry name" value="RRM2_RBM40_like"/>
    <property type="match status" value="1"/>
</dbReference>